<comment type="caution">
    <text evidence="2">The sequence shown here is derived from an EMBL/GenBank/DDBJ whole genome shotgun (WGS) entry which is preliminary data.</text>
</comment>
<reference evidence="2" key="1">
    <citation type="journal article" date="2014" name="Int. J. Syst. Evol. Microbiol.">
        <title>Complete genome sequence of Corynebacterium casei LMG S-19264T (=DSM 44701T), isolated from a smear-ripened cheese.</title>
        <authorList>
            <consortium name="US DOE Joint Genome Institute (JGI-PGF)"/>
            <person name="Walter F."/>
            <person name="Albersmeier A."/>
            <person name="Kalinowski J."/>
            <person name="Ruckert C."/>
        </authorList>
    </citation>
    <scope>NUCLEOTIDE SEQUENCE</scope>
    <source>
        <strain evidence="2">CGMCC 1.12360</strain>
    </source>
</reference>
<organism evidence="2 3">
    <name type="scientific">Compostibacillus humi</name>
    <dbReference type="NCBI Taxonomy" id="1245525"/>
    <lineage>
        <taxon>Bacteria</taxon>
        <taxon>Bacillati</taxon>
        <taxon>Bacillota</taxon>
        <taxon>Bacilli</taxon>
        <taxon>Bacillales</taxon>
        <taxon>Bacillaceae</taxon>
        <taxon>Compostibacillus</taxon>
    </lineage>
</organism>
<proteinExistence type="predicted"/>
<gene>
    <name evidence="2" type="ORF">GCM10010978_06590</name>
</gene>
<dbReference type="Pfam" id="PF06612">
    <property type="entry name" value="DUF1146"/>
    <property type="match status" value="1"/>
</dbReference>
<dbReference type="AlphaFoldDB" id="A0A8J2ZQL8"/>
<evidence type="ECO:0000256" key="1">
    <source>
        <dbReference type="SAM" id="Phobius"/>
    </source>
</evidence>
<accession>A0A8J2ZQL8</accession>
<name>A0A8J2ZQL8_9BACI</name>
<evidence type="ECO:0008006" key="4">
    <source>
        <dbReference type="Google" id="ProtNLM"/>
    </source>
</evidence>
<keyword evidence="1" id="KW-1133">Transmembrane helix</keyword>
<dbReference type="InterPro" id="IPR009526">
    <property type="entry name" value="DUF1146"/>
</dbReference>
<keyword evidence="3" id="KW-1185">Reference proteome</keyword>
<dbReference type="EMBL" id="BMEV01000008">
    <property type="protein sequence ID" value="GGH71061.1"/>
    <property type="molecule type" value="Genomic_DNA"/>
</dbReference>
<evidence type="ECO:0000313" key="2">
    <source>
        <dbReference type="EMBL" id="GGH71061.1"/>
    </source>
</evidence>
<evidence type="ECO:0000313" key="3">
    <source>
        <dbReference type="Proteomes" id="UP000602050"/>
    </source>
</evidence>
<feature type="transmembrane region" description="Helical" evidence="1">
    <location>
        <begin position="44"/>
        <end position="63"/>
    </location>
</feature>
<protein>
    <recommendedName>
        <fullName evidence="4">DUF1146 domain-containing protein</fullName>
    </recommendedName>
</protein>
<feature type="transmembrane region" description="Helical" evidence="1">
    <location>
        <begin position="6"/>
        <end position="23"/>
    </location>
</feature>
<dbReference type="NCBIfam" id="TIGR02327">
    <property type="entry name" value="int_mem_ywzB"/>
    <property type="match status" value="1"/>
</dbReference>
<keyword evidence="1" id="KW-0812">Transmembrane</keyword>
<dbReference type="Proteomes" id="UP000602050">
    <property type="component" value="Unassembled WGS sequence"/>
</dbReference>
<dbReference type="RefSeq" id="WP_188390953.1">
    <property type="nucleotide sequence ID" value="NZ_BMEV01000008.1"/>
</dbReference>
<reference evidence="2" key="2">
    <citation type="submission" date="2020-09" db="EMBL/GenBank/DDBJ databases">
        <authorList>
            <person name="Sun Q."/>
            <person name="Zhou Y."/>
        </authorList>
    </citation>
    <scope>NUCLEOTIDE SEQUENCE</scope>
    <source>
        <strain evidence="2">CGMCC 1.12360</strain>
    </source>
</reference>
<sequence>MFQFGQWAFIGIISHLLFIYITWRAMLGMNFEAIIRKGRVTEARIFLLFIAIAIGTGVSRFFLDIVQWSGNLVYLF</sequence>
<keyword evidence="1" id="KW-0472">Membrane</keyword>